<evidence type="ECO:0000313" key="1">
    <source>
        <dbReference type="EMBL" id="MBB5157450.1"/>
    </source>
</evidence>
<reference evidence="1 2" key="1">
    <citation type="submission" date="2020-08" db="EMBL/GenBank/DDBJ databases">
        <title>Sequencing the genomes of 1000 actinobacteria strains.</title>
        <authorList>
            <person name="Klenk H.-P."/>
        </authorList>
    </citation>
    <scope>NUCLEOTIDE SEQUENCE [LARGE SCALE GENOMIC DNA]</scope>
    <source>
        <strain evidence="1 2">DSM 45584</strain>
    </source>
</reference>
<name>A0A840QCE3_9PSEU</name>
<dbReference type="Proteomes" id="UP000584374">
    <property type="component" value="Unassembled WGS sequence"/>
</dbReference>
<keyword evidence="2" id="KW-1185">Reference proteome</keyword>
<accession>A0A840QCE3</accession>
<gene>
    <name evidence="1" type="ORF">BJ970_004984</name>
</gene>
<evidence type="ECO:0000313" key="2">
    <source>
        <dbReference type="Proteomes" id="UP000584374"/>
    </source>
</evidence>
<dbReference type="EMBL" id="JACHIW010000001">
    <property type="protein sequence ID" value="MBB5157450.1"/>
    <property type="molecule type" value="Genomic_DNA"/>
</dbReference>
<sequence length="35" mass="4340">MVFDFRYEPRGLAFRVEMFYARKMQARRTKVRVLA</sequence>
<organism evidence="1 2">
    <name type="scientific">Saccharopolyspora phatthalungensis</name>
    <dbReference type="NCBI Taxonomy" id="664693"/>
    <lineage>
        <taxon>Bacteria</taxon>
        <taxon>Bacillati</taxon>
        <taxon>Actinomycetota</taxon>
        <taxon>Actinomycetes</taxon>
        <taxon>Pseudonocardiales</taxon>
        <taxon>Pseudonocardiaceae</taxon>
        <taxon>Saccharopolyspora</taxon>
    </lineage>
</organism>
<proteinExistence type="predicted"/>
<dbReference type="AlphaFoldDB" id="A0A840QCE3"/>
<protein>
    <submittedName>
        <fullName evidence="1">Uncharacterized protein</fullName>
    </submittedName>
</protein>
<comment type="caution">
    <text evidence="1">The sequence shown here is derived from an EMBL/GenBank/DDBJ whole genome shotgun (WGS) entry which is preliminary data.</text>
</comment>